<keyword evidence="2" id="KW-1185">Reference proteome</keyword>
<dbReference type="AlphaFoldDB" id="A0A9K3JED4"/>
<evidence type="ECO:0000313" key="1">
    <source>
        <dbReference type="EMBL" id="KAF5813406.1"/>
    </source>
</evidence>
<dbReference type="Proteomes" id="UP000215914">
    <property type="component" value="Unassembled WGS sequence"/>
</dbReference>
<sequence>MTIPTKDAIEFVGVIGATSSFASCLQYKKTSDKSAFLFLTVGDMKLYRYEIFMESYGYAACPFQHESSNVTVSKEDDEEPKKGFTSAVMLPSGQGLLCATTDEEFLFYAAI</sequence>
<gene>
    <name evidence="1" type="ORF">HanXRQr2_Chr03g0097921</name>
</gene>
<dbReference type="EMBL" id="MNCJ02000318">
    <property type="protein sequence ID" value="KAF5813406.1"/>
    <property type="molecule type" value="Genomic_DNA"/>
</dbReference>
<name>A0A9K3JED4_HELAN</name>
<organism evidence="1 2">
    <name type="scientific">Helianthus annuus</name>
    <name type="common">Common sunflower</name>
    <dbReference type="NCBI Taxonomy" id="4232"/>
    <lineage>
        <taxon>Eukaryota</taxon>
        <taxon>Viridiplantae</taxon>
        <taxon>Streptophyta</taxon>
        <taxon>Embryophyta</taxon>
        <taxon>Tracheophyta</taxon>
        <taxon>Spermatophyta</taxon>
        <taxon>Magnoliopsida</taxon>
        <taxon>eudicotyledons</taxon>
        <taxon>Gunneridae</taxon>
        <taxon>Pentapetalae</taxon>
        <taxon>asterids</taxon>
        <taxon>campanulids</taxon>
        <taxon>Asterales</taxon>
        <taxon>Asteraceae</taxon>
        <taxon>Asteroideae</taxon>
        <taxon>Heliantheae alliance</taxon>
        <taxon>Heliantheae</taxon>
        <taxon>Helianthus</taxon>
    </lineage>
</organism>
<dbReference type="PROSITE" id="PS51257">
    <property type="entry name" value="PROKAR_LIPOPROTEIN"/>
    <property type="match status" value="1"/>
</dbReference>
<accession>A0A9K3JED4</accession>
<dbReference type="Gramene" id="mRNA:HanXRQr2_Chr03g0097921">
    <property type="protein sequence ID" value="CDS:HanXRQr2_Chr03g0097921.1"/>
    <property type="gene ID" value="HanXRQr2_Chr03g0097921"/>
</dbReference>
<protein>
    <submittedName>
        <fullName evidence="1">Uncharacterized protein</fullName>
    </submittedName>
</protein>
<comment type="caution">
    <text evidence="1">The sequence shown here is derived from an EMBL/GenBank/DDBJ whole genome shotgun (WGS) entry which is preliminary data.</text>
</comment>
<evidence type="ECO:0000313" key="2">
    <source>
        <dbReference type="Proteomes" id="UP000215914"/>
    </source>
</evidence>
<proteinExistence type="predicted"/>
<reference evidence="1" key="1">
    <citation type="journal article" date="2017" name="Nature">
        <title>The sunflower genome provides insights into oil metabolism, flowering and Asterid evolution.</title>
        <authorList>
            <person name="Badouin H."/>
            <person name="Gouzy J."/>
            <person name="Grassa C.J."/>
            <person name="Murat F."/>
            <person name="Staton S.E."/>
            <person name="Cottret L."/>
            <person name="Lelandais-Briere C."/>
            <person name="Owens G.L."/>
            <person name="Carrere S."/>
            <person name="Mayjonade B."/>
            <person name="Legrand L."/>
            <person name="Gill N."/>
            <person name="Kane N.C."/>
            <person name="Bowers J.E."/>
            <person name="Hubner S."/>
            <person name="Bellec A."/>
            <person name="Berard A."/>
            <person name="Berges H."/>
            <person name="Blanchet N."/>
            <person name="Boniface M.C."/>
            <person name="Brunel D."/>
            <person name="Catrice O."/>
            <person name="Chaidir N."/>
            <person name="Claudel C."/>
            <person name="Donnadieu C."/>
            <person name="Faraut T."/>
            <person name="Fievet G."/>
            <person name="Helmstetter N."/>
            <person name="King M."/>
            <person name="Knapp S.J."/>
            <person name="Lai Z."/>
            <person name="Le Paslier M.C."/>
            <person name="Lippi Y."/>
            <person name="Lorenzon L."/>
            <person name="Mandel J.R."/>
            <person name="Marage G."/>
            <person name="Marchand G."/>
            <person name="Marquand E."/>
            <person name="Bret-Mestries E."/>
            <person name="Morien E."/>
            <person name="Nambeesan S."/>
            <person name="Nguyen T."/>
            <person name="Pegot-Espagnet P."/>
            <person name="Pouilly N."/>
            <person name="Raftis F."/>
            <person name="Sallet E."/>
            <person name="Schiex T."/>
            <person name="Thomas J."/>
            <person name="Vandecasteele C."/>
            <person name="Vares D."/>
            <person name="Vear F."/>
            <person name="Vautrin S."/>
            <person name="Crespi M."/>
            <person name="Mangin B."/>
            <person name="Burke J.M."/>
            <person name="Salse J."/>
            <person name="Munos S."/>
            <person name="Vincourt P."/>
            <person name="Rieseberg L.H."/>
            <person name="Langlade N.B."/>
        </authorList>
    </citation>
    <scope>NUCLEOTIDE SEQUENCE</scope>
    <source>
        <tissue evidence="1">Leaves</tissue>
    </source>
</reference>
<reference evidence="1" key="2">
    <citation type="submission" date="2020-06" db="EMBL/GenBank/DDBJ databases">
        <title>Helianthus annuus Genome sequencing and assembly Release 2.</title>
        <authorList>
            <person name="Gouzy J."/>
            <person name="Langlade N."/>
            <person name="Munos S."/>
        </authorList>
    </citation>
    <scope>NUCLEOTIDE SEQUENCE</scope>
    <source>
        <tissue evidence="1">Leaves</tissue>
    </source>
</reference>